<gene>
    <name evidence="1" type="ORF">GCM10009851_26140</name>
</gene>
<dbReference type="RefSeq" id="WP_259480982.1">
    <property type="nucleotide sequence ID" value="NZ_BAAAQY010000007.1"/>
</dbReference>
<evidence type="ECO:0000313" key="1">
    <source>
        <dbReference type="EMBL" id="GAA2239570.1"/>
    </source>
</evidence>
<dbReference type="InterPro" id="IPR006311">
    <property type="entry name" value="TAT_signal"/>
</dbReference>
<accession>A0ABN3DRI0</accession>
<organism evidence="1 2">
    <name type="scientific">Herbiconiux moechotypicola</name>
    <dbReference type="NCBI Taxonomy" id="637393"/>
    <lineage>
        <taxon>Bacteria</taxon>
        <taxon>Bacillati</taxon>
        <taxon>Actinomycetota</taxon>
        <taxon>Actinomycetes</taxon>
        <taxon>Micrococcales</taxon>
        <taxon>Microbacteriaceae</taxon>
        <taxon>Herbiconiux</taxon>
    </lineage>
</organism>
<evidence type="ECO:0000313" key="2">
    <source>
        <dbReference type="Proteomes" id="UP001500929"/>
    </source>
</evidence>
<keyword evidence="2" id="KW-1185">Reference proteome</keyword>
<reference evidence="1 2" key="1">
    <citation type="journal article" date="2019" name="Int. J. Syst. Evol. Microbiol.">
        <title>The Global Catalogue of Microorganisms (GCM) 10K type strain sequencing project: providing services to taxonomists for standard genome sequencing and annotation.</title>
        <authorList>
            <consortium name="The Broad Institute Genomics Platform"/>
            <consortium name="The Broad Institute Genome Sequencing Center for Infectious Disease"/>
            <person name="Wu L."/>
            <person name="Ma J."/>
        </authorList>
    </citation>
    <scope>NUCLEOTIDE SEQUENCE [LARGE SCALE GENOMIC DNA]</scope>
    <source>
        <strain evidence="1 2">JCM 16117</strain>
    </source>
</reference>
<dbReference type="EMBL" id="BAAAQY010000007">
    <property type="protein sequence ID" value="GAA2239570.1"/>
    <property type="molecule type" value="Genomic_DNA"/>
</dbReference>
<sequence length="172" mass="16492">MTEPDISTGQTSGGIERRTVMKGAAWSLPVIALAVATPSAAASGPVEVGAFSLNGTCGVLGVLGPGFTLTASGTAPLPIGTTVTINGSGVANIGVFSVSGGTASVTVLSNTSRQIVLTSALAAGATIAFRTTLSISVAFTLGGLASLPSGYVGTGAKTSGSVTSTLVLCSAT</sequence>
<protein>
    <submittedName>
        <fullName evidence="1">Uncharacterized protein</fullName>
    </submittedName>
</protein>
<name>A0ABN3DRI0_9MICO</name>
<dbReference type="PROSITE" id="PS51318">
    <property type="entry name" value="TAT"/>
    <property type="match status" value="1"/>
</dbReference>
<dbReference type="Proteomes" id="UP001500929">
    <property type="component" value="Unassembled WGS sequence"/>
</dbReference>
<proteinExistence type="predicted"/>
<comment type="caution">
    <text evidence="1">The sequence shown here is derived from an EMBL/GenBank/DDBJ whole genome shotgun (WGS) entry which is preliminary data.</text>
</comment>